<dbReference type="InterPro" id="IPR029062">
    <property type="entry name" value="Class_I_gatase-like"/>
</dbReference>
<dbReference type="Gene3D" id="3.50.30.20">
    <property type="entry name" value="Carbamoyl-phosphate synthase small subunit, N-terminal domain"/>
    <property type="match status" value="1"/>
</dbReference>
<accession>A0A081BJ67</accession>
<dbReference type="Gene3D" id="3.40.50.880">
    <property type="match status" value="1"/>
</dbReference>
<evidence type="ECO:0000313" key="3">
    <source>
        <dbReference type="Proteomes" id="UP000028700"/>
    </source>
</evidence>
<dbReference type="AlphaFoldDB" id="A0A081BJ67"/>
<comment type="caution">
    <text evidence="2">The sequence shown here is derived from an EMBL/GenBank/DDBJ whole genome shotgun (WGS) entry which is preliminary data.</text>
</comment>
<dbReference type="RefSeq" id="WP_051907236.1">
    <property type="nucleotide sequence ID" value="NZ_BBJM01000018.1"/>
</dbReference>
<sequence>MKKYLTLENGQVFIGRACGDLSAERTGELVFTTNMTGYQETLTDPSYTNQLVMFTYPLIGNYGLDAHANQSNQVAASAVILQELAPNLSAQLGVNELLVQNHVPGIAEIDTRQLTKIVRSAKGAVRAKLTNYPVESSPGQWGVTESYPATNPSTLSNESPKVVLIDFGTKQDIINSLTNLGAVVVVVPPTTSFAEIQALNSDGILLSNGPGNPEDYQTVLPLIHQLTQTYPLQEIRWQSIHCSV</sequence>
<protein>
    <submittedName>
        <fullName evidence="2">Carbamoyl-phosphate synthase small subunit</fullName>
    </submittedName>
</protein>
<dbReference type="Pfam" id="PF00117">
    <property type="entry name" value="GATase"/>
    <property type="match status" value="1"/>
</dbReference>
<dbReference type="Pfam" id="PF00988">
    <property type="entry name" value="CPSase_sm_chain"/>
    <property type="match status" value="1"/>
</dbReference>
<dbReference type="SMART" id="SM01097">
    <property type="entry name" value="CPSase_sm_chain"/>
    <property type="match status" value="1"/>
</dbReference>
<dbReference type="InterPro" id="IPR002474">
    <property type="entry name" value="CarbamoylP_synth_ssu_N"/>
</dbReference>
<dbReference type="PROSITE" id="PS51273">
    <property type="entry name" value="GATASE_TYPE_1"/>
    <property type="match status" value="1"/>
</dbReference>
<keyword evidence="3" id="KW-1185">Reference proteome</keyword>
<evidence type="ECO:0000313" key="2">
    <source>
        <dbReference type="EMBL" id="GAK48085.1"/>
    </source>
</evidence>
<name>A0A081BJ67_9LACO</name>
<dbReference type="NCBIfam" id="NF009475">
    <property type="entry name" value="PRK12838.1"/>
    <property type="match status" value="1"/>
</dbReference>
<dbReference type="eggNOG" id="COG0505">
    <property type="taxonomic scope" value="Bacteria"/>
</dbReference>
<feature type="domain" description="Carbamoyl-phosphate synthase small subunit N-terminal" evidence="1">
    <location>
        <begin position="1"/>
        <end position="130"/>
    </location>
</feature>
<dbReference type="EMBL" id="BBJM01000018">
    <property type="protein sequence ID" value="GAK48085.1"/>
    <property type="molecule type" value="Genomic_DNA"/>
</dbReference>
<dbReference type="InterPro" id="IPR017926">
    <property type="entry name" value="GATASE"/>
</dbReference>
<gene>
    <name evidence="2" type="ORF">LOSG293_180400</name>
</gene>
<dbReference type="STRING" id="1291743.LOSG293_180400"/>
<proteinExistence type="predicted"/>
<dbReference type="OrthoDB" id="9804328at2"/>
<evidence type="ECO:0000259" key="1">
    <source>
        <dbReference type="SMART" id="SM01097"/>
    </source>
</evidence>
<reference evidence="2" key="1">
    <citation type="journal article" date="2014" name="Genome Announc.">
        <title>Draft Genome Sequence of Lactobacillus oryzae Strain SG293T.</title>
        <authorList>
            <person name="Tanizawa Y."/>
            <person name="Fujisawa T."/>
            <person name="Mochizuki T."/>
            <person name="Kaminuma E."/>
            <person name="Nakamura Y."/>
            <person name="Tohno M."/>
        </authorList>
    </citation>
    <scope>NUCLEOTIDE SEQUENCE [LARGE SCALE GENOMIC DNA]</scope>
    <source>
        <strain evidence="2">SG293</strain>
    </source>
</reference>
<dbReference type="SUPFAM" id="SSF52021">
    <property type="entry name" value="Carbamoyl phosphate synthetase, small subunit N-terminal domain"/>
    <property type="match status" value="1"/>
</dbReference>
<dbReference type="Proteomes" id="UP000028700">
    <property type="component" value="Unassembled WGS sequence"/>
</dbReference>
<dbReference type="PRINTS" id="PR00099">
    <property type="entry name" value="CPSGATASE"/>
</dbReference>
<dbReference type="InterPro" id="IPR036480">
    <property type="entry name" value="CarbP_synth_ssu_N_sf"/>
</dbReference>
<dbReference type="SUPFAM" id="SSF52317">
    <property type="entry name" value="Class I glutamine amidotransferase-like"/>
    <property type="match status" value="1"/>
</dbReference>
<organism evidence="2 3">
    <name type="scientific">Secundilactobacillus oryzae JCM 18671</name>
    <dbReference type="NCBI Taxonomy" id="1291743"/>
    <lineage>
        <taxon>Bacteria</taxon>
        <taxon>Bacillati</taxon>
        <taxon>Bacillota</taxon>
        <taxon>Bacilli</taxon>
        <taxon>Lactobacillales</taxon>
        <taxon>Lactobacillaceae</taxon>
        <taxon>Secundilactobacillus</taxon>
    </lineage>
</organism>